<accession>A0AAP3DJ73</accession>
<gene>
    <name evidence="3" type="ORF">O0554_14330</name>
</gene>
<dbReference type="AlphaFoldDB" id="A0AAP3DJ73"/>
<dbReference type="InterPro" id="IPR028985">
    <property type="entry name" value="Bacillus_phage_prot-like"/>
</dbReference>
<evidence type="ECO:0000313" key="3">
    <source>
        <dbReference type="EMBL" id="MCZ0808070.1"/>
    </source>
</evidence>
<dbReference type="RefSeq" id="WP_258433889.1">
    <property type="nucleotide sequence ID" value="NZ_JANSGW010000018.1"/>
</dbReference>
<dbReference type="EMBL" id="JAPTNE010000018">
    <property type="protein sequence ID" value="MCZ0808070.1"/>
    <property type="molecule type" value="Genomic_DNA"/>
</dbReference>
<sequence>MTEQQIIVTLATKVMGWKRYQETDFWFGDNGNLFNSSFWNPMENIADAWMIVEKFKNGDPILRAKFAVLLPVLIYEIEPKDICKAAMKVVEQGGSNSEKGLRVQNHSEHLLG</sequence>
<feature type="compositionally biased region" description="Basic and acidic residues" evidence="1">
    <location>
        <begin position="99"/>
        <end position="112"/>
    </location>
</feature>
<proteinExistence type="predicted"/>
<protein>
    <recommendedName>
        <fullName evidence="2">Phage ABA sandwich domain-containing protein</fullName>
    </recommendedName>
</protein>
<evidence type="ECO:0000259" key="2">
    <source>
        <dbReference type="Pfam" id="PF18066"/>
    </source>
</evidence>
<comment type="caution">
    <text evidence="3">The sequence shown here is derived from an EMBL/GenBank/DDBJ whole genome shotgun (WGS) entry which is preliminary data.</text>
</comment>
<reference evidence="3" key="1">
    <citation type="submission" date="2022-09" db="EMBL/GenBank/DDBJ databases">
        <title>Genome analysis and characterization of larvicidal activity of Brevibacillus strains.</title>
        <authorList>
            <person name="Patrusheva E.V."/>
            <person name="Izotova A.O."/>
            <person name="Toshchakov S.V."/>
            <person name="Sineoky S.P."/>
        </authorList>
    </citation>
    <scope>NUCLEOTIDE SEQUENCE</scope>
    <source>
        <strain evidence="3">VKPM_B-13247</strain>
    </source>
</reference>
<dbReference type="Gene3D" id="3.30.2120.10">
    <property type="entry name" value="Bacillus phage protein-like"/>
    <property type="match status" value="1"/>
</dbReference>
<dbReference type="Pfam" id="PF18066">
    <property type="entry name" value="Phage_ABA_S"/>
    <property type="match status" value="1"/>
</dbReference>
<name>A0AAP3DJ73_BRELA</name>
<feature type="region of interest" description="Disordered" evidence="1">
    <location>
        <begin position="93"/>
        <end position="112"/>
    </location>
</feature>
<dbReference type="Proteomes" id="UP001077662">
    <property type="component" value="Unassembled WGS sequence"/>
</dbReference>
<feature type="domain" description="Phage ABA sandwich" evidence="2">
    <location>
        <begin position="10"/>
        <end position="57"/>
    </location>
</feature>
<evidence type="ECO:0000313" key="4">
    <source>
        <dbReference type="Proteomes" id="UP001077662"/>
    </source>
</evidence>
<organism evidence="3 4">
    <name type="scientific">Brevibacillus laterosporus</name>
    <name type="common">Bacillus laterosporus</name>
    <dbReference type="NCBI Taxonomy" id="1465"/>
    <lineage>
        <taxon>Bacteria</taxon>
        <taxon>Bacillati</taxon>
        <taxon>Bacillota</taxon>
        <taxon>Bacilli</taxon>
        <taxon>Bacillales</taxon>
        <taxon>Paenibacillaceae</taxon>
        <taxon>Brevibacillus</taxon>
    </lineage>
</organism>
<evidence type="ECO:0000256" key="1">
    <source>
        <dbReference type="SAM" id="MobiDB-lite"/>
    </source>
</evidence>
<dbReference type="InterPro" id="IPR041270">
    <property type="entry name" value="Phage_ABA_S"/>
</dbReference>